<keyword evidence="1" id="KW-1133">Transmembrane helix</keyword>
<evidence type="ECO:0000313" key="2">
    <source>
        <dbReference type="EMBL" id="MBV7377748.1"/>
    </source>
</evidence>
<name>A0ABS6SYY5_9RHOB</name>
<accession>A0ABS6SYY5</accession>
<evidence type="ECO:0000313" key="3">
    <source>
        <dbReference type="Proteomes" id="UP000756530"/>
    </source>
</evidence>
<dbReference type="RefSeq" id="WP_218390620.1">
    <property type="nucleotide sequence ID" value="NZ_JAHUZE010000001.1"/>
</dbReference>
<evidence type="ECO:0000256" key="1">
    <source>
        <dbReference type="SAM" id="Phobius"/>
    </source>
</evidence>
<evidence type="ECO:0008006" key="4">
    <source>
        <dbReference type="Google" id="ProtNLM"/>
    </source>
</evidence>
<gene>
    <name evidence="2" type="ORF">KJP28_02345</name>
</gene>
<keyword evidence="1" id="KW-0812">Transmembrane</keyword>
<proteinExistence type="predicted"/>
<feature type="transmembrane region" description="Helical" evidence="1">
    <location>
        <begin position="18"/>
        <end position="39"/>
    </location>
</feature>
<organism evidence="2 3">
    <name type="scientific">Maritimibacter dapengensis</name>
    <dbReference type="NCBI Taxonomy" id="2836868"/>
    <lineage>
        <taxon>Bacteria</taxon>
        <taxon>Pseudomonadati</taxon>
        <taxon>Pseudomonadota</taxon>
        <taxon>Alphaproteobacteria</taxon>
        <taxon>Rhodobacterales</taxon>
        <taxon>Roseobacteraceae</taxon>
        <taxon>Maritimibacter</taxon>
    </lineage>
</organism>
<feature type="transmembrane region" description="Helical" evidence="1">
    <location>
        <begin position="45"/>
        <end position="65"/>
    </location>
</feature>
<protein>
    <recommendedName>
        <fullName evidence="4">DUF2244 domain-containing protein</fullName>
    </recommendedName>
</protein>
<dbReference type="Proteomes" id="UP000756530">
    <property type="component" value="Unassembled WGS sequence"/>
</dbReference>
<reference evidence="2 3" key="1">
    <citation type="submission" date="2021-05" db="EMBL/GenBank/DDBJ databases">
        <title>Culturable bacteria isolated from Daya Bay.</title>
        <authorList>
            <person name="Zheng W."/>
            <person name="Yu S."/>
            <person name="Huang Y."/>
        </authorList>
    </citation>
    <scope>NUCLEOTIDE SEQUENCE [LARGE SCALE GENOMIC DNA]</scope>
    <source>
        <strain evidence="2 3">DP4N28-5</strain>
    </source>
</reference>
<keyword evidence="1" id="KW-0472">Membrane</keyword>
<dbReference type="EMBL" id="JAHUZE010000001">
    <property type="protein sequence ID" value="MBV7377748.1"/>
    <property type="molecule type" value="Genomic_DNA"/>
</dbReference>
<sequence length="159" mass="17566">MKITTNSPDLLIIEDRPLFIAIALILFTLAFSGAGLFMIAEGEWWGLFFMLFGGGMGVLFFGIFVRRVQVVFHRPEGYVEVRRRNVFGARKVRHDLTEIARAELQTSRSSDGPDTHRVALVIEDGQSAGAHPITVAYSSGSGHQRCKGAINDWLSGRTA</sequence>
<keyword evidence="3" id="KW-1185">Reference proteome</keyword>
<comment type="caution">
    <text evidence="2">The sequence shown here is derived from an EMBL/GenBank/DDBJ whole genome shotgun (WGS) entry which is preliminary data.</text>
</comment>